<keyword evidence="2" id="KW-0238">DNA-binding</keyword>
<dbReference type="SUPFAM" id="SSF51621">
    <property type="entry name" value="Phosphoenolpyruvate/pyruvate domain"/>
    <property type="match status" value="1"/>
</dbReference>
<evidence type="ECO:0000313" key="6">
    <source>
        <dbReference type="Proteomes" id="UP000469424"/>
    </source>
</evidence>
<dbReference type="Gene3D" id="3.20.20.70">
    <property type="entry name" value="Aldolase class I"/>
    <property type="match status" value="1"/>
</dbReference>
<organism evidence="5 6">
    <name type="scientific">Mogibacterium kristiansenii</name>
    <dbReference type="NCBI Taxonomy" id="2606708"/>
    <lineage>
        <taxon>Bacteria</taxon>
        <taxon>Bacillati</taxon>
        <taxon>Bacillota</taxon>
        <taxon>Clostridia</taxon>
        <taxon>Peptostreptococcales</taxon>
        <taxon>Anaerovoracaceae</taxon>
        <taxon>Mogibacterium</taxon>
    </lineage>
</organism>
<accession>A0A6N7XKQ5</accession>
<dbReference type="InterPro" id="IPR020449">
    <property type="entry name" value="Tscrpt_reg_AraC-type_HTH"/>
</dbReference>
<dbReference type="InterPro" id="IPR009057">
    <property type="entry name" value="Homeodomain-like_sf"/>
</dbReference>
<evidence type="ECO:0000256" key="2">
    <source>
        <dbReference type="ARBA" id="ARBA00023125"/>
    </source>
</evidence>
<evidence type="ECO:0000256" key="3">
    <source>
        <dbReference type="ARBA" id="ARBA00023163"/>
    </source>
</evidence>
<dbReference type="InterPro" id="IPR013785">
    <property type="entry name" value="Aldolase_TIM"/>
</dbReference>
<dbReference type="Proteomes" id="UP000469424">
    <property type="component" value="Unassembled WGS sequence"/>
</dbReference>
<dbReference type="InterPro" id="IPR009215">
    <property type="entry name" value="TIM-br_IGPS-like"/>
</dbReference>
<protein>
    <submittedName>
        <fullName evidence="5">Helix-turn-helix domain-containing protein</fullName>
    </submittedName>
</protein>
<dbReference type="PROSITE" id="PS01124">
    <property type="entry name" value="HTH_ARAC_FAMILY_2"/>
    <property type="match status" value="1"/>
</dbReference>
<sequence>MLNNRKNIIRHLNNHLRANGHVIGASSGCGHTALASVTGGADMVLALSAGCFRASGRPSFGSYLCYGNSNRIVESFAARELLTLLPYTPVLFGLNCSDPTIELRDYIQDIQNSGLSGIVNFPSVALIDGIFRESLEEEGLGFDNEVEAIRIAHEMDFFTLAFVCSKEQAEAMIDAGADVICAHLGLTPGGAMGPKKAQSIEKAKLLADEVFSACLEKAPERIRMVYAGPIKSPMDLQYFYENTAAQGFIGGSSFERIPSERAIISSTRAFKYPMDSALDEKREAAMEGMESSRNYIEFVQQHIRQSYEQPITLQALSTVLHVSTPYLSTLFKKKMGISFTEYLIRFRLNKACELLEVSEMPIQEVALRVGYPDSVQFSKIFKKYKGMAPRNYKTMLRSKQHAGVTQKQP</sequence>
<evidence type="ECO:0000256" key="1">
    <source>
        <dbReference type="ARBA" id="ARBA00023015"/>
    </source>
</evidence>
<evidence type="ECO:0000259" key="4">
    <source>
        <dbReference type="PROSITE" id="PS01124"/>
    </source>
</evidence>
<dbReference type="PANTHER" id="PTHR31862:SF1">
    <property type="entry name" value="UPF0261 DOMAIN PROTEIN (AFU_ORTHOLOGUE AFUA_1G10120)"/>
    <property type="match status" value="1"/>
</dbReference>
<dbReference type="PROSITE" id="PS51257">
    <property type="entry name" value="PROKAR_LIPOPROTEIN"/>
    <property type="match status" value="1"/>
</dbReference>
<keyword evidence="3" id="KW-0804">Transcription</keyword>
<dbReference type="PROSITE" id="PS00041">
    <property type="entry name" value="HTH_ARAC_FAMILY_1"/>
    <property type="match status" value="1"/>
</dbReference>
<dbReference type="Gene3D" id="1.10.10.60">
    <property type="entry name" value="Homeodomain-like"/>
    <property type="match status" value="2"/>
</dbReference>
<proteinExistence type="predicted"/>
<keyword evidence="1" id="KW-0805">Transcription regulation</keyword>
<dbReference type="GO" id="GO:0043565">
    <property type="term" value="F:sequence-specific DNA binding"/>
    <property type="evidence" value="ECO:0007669"/>
    <property type="project" value="InterPro"/>
</dbReference>
<dbReference type="SUPFAM" id="SSF46689">
    <property type="entry name" value="Homeodomain-like"/>
    <property type="match status" value="2"/>
</dbReference>
<dbReference type="SMART" id="SM00342">
    <property type="entry name" value="HTH_ARAC"/>
    <property type="match status" value="1"/>
</dbReference>
<dbReference type="PRINTS" id="PR00032">
    <property type="entry name" value="HTHARAC"/>
</dbReference>
<dbReference type="GO" id="GO:0003824">
    <property type="term" value="F:catalytic activity"/>
    <property type="evidence" value="ECO:0007669"/>
    <property type="project" value="InterPro"/>
</dbReference>
<dbReference type="AlphaFoldDB" id="A0A6N7XKQ5"/>
<dbReference type="Pfam" id="PF12833">
    <property type="entry name" value="HTH_18"/>
    <property type="match status" value="1"/>
</dbReference>
<name>A0A6N7XKQ5_9FIRM</name>
<dbReference type="Pfam" id="PF09370">
    <property type="entry name" value="PEP_hydrolase"/>
    <property type="match status" value="1"/>
</dbReference>
<dbReference type="InterPro" id="IPR018062">
    <property type="entry name" value="HTH_AraC-typ_CS"/>
</dbReference>
<feature type="domain" description="HTH araC/xylS-type" evidence="4">
    <location>
        <begin position="297"/>
        <end position="395"/>
    </location>
</feature>
<dbReference type="PANTHER" id="PTHR31862">
    <property type="entry name" value="UPF0261 DOMAIN PROTEIN (AFU_ORTHOLOGUE AFUA_1G10120)"/>
    <property type="match status" value="1"/>
</dbReference>
<keyword evidence="6" id="KW-1185">Reference proteome</keyword>
<comment type="caution">
    <text evidence="5">The sequence shown here is derived from an EMBL/GenBank/DDBJ whole genome shotgun (WGS) entry which is preliminary data.</text>
</comment>
<dbReference type="InterPro" id="IPR018060">
    <property type="entry name" value="HTH_AraC"/>
</dbReference>
<dbReference type="GO" id="GO:0003700">
    <property type="term" value="F:DNA-binding transcription factor activity"/>
    <property type="evidence" value="ECO:0007669"/>
    <property type="project" value="InterPro"/>
</dbReference>
<reference evidence="5 6" key="1">
    <citation type="submission" date="2019-08" db="EMBL/GenBank/DDBJ databases">
        <title>In-depth cultivation of the pig gut microbiome towards novel bacterial diversity and tailored functional studies.</title>
        <authorList>
            <person name="Wylensek D."/>
            <person name="Hitch T.C.A."/>
            <person name="Clavel T."/>
        </authorList>
    </citation>
    <scope>NUCLEOTIDE SEQUENCE [LARGE SCALE GENOMIC DNA]</scope>
    <source>
        <strain evidence="5 6">WCA-MUC-591-APC-4B</strain>
    </source>
</reference>
<gene>
    <name evidence="5" type="ORF">FYJ65_02260</name>
</gene>
<dbReference type="InterPro" id="IPR051353">
    <property type="entry name" value="Tobamovirus_resist_UPF0261"/>
</dbReference>
<evidence type="ECO:0000313" key="5">
    <source>
        <dbReference type="EMBL" id="MST70171.1"/>
    </source>
</evidence>
<dbReference type="EMBL" id="VUNA01000003">
    <property type="protein sequence ID" value="MST70171.1"/>
    <property type="molecule type" value="Genomic_DNA"/>
</dbReference>
<dbReference type="RefSeq" id="WP_154553736.1">
    <property type="nucleotide sequence ID" value="NZ_JAQXUZ010000005.1"/>
</dbReference>
<dbReference type="InterPro" id="IPR015813">
    <property type="entry name" value="Pyrv/PenolPyrv_kinase-like_dom"/>
</dbReference>